<feature type="compositionally biased region" description="Polar residues" evidence="10">
    <location>
        <begin position="612"/>
        <end position="624"/>
    </location>
</feature>
<dbReference type="Proteomes" id="UP000695007">
    <property type="component" value="Unplaced"/>
</dbReference>
<keyword evidence="1 8" id="KW-0963">Cytoplasm</keyword>
<keyword evidence="6 8" id="KW-0486">Methionine biosynthesis</keyword>
<evidence type="ECO:0000256" key="6">
    <source>
        <dbReference type="ARBA" id="ARBA00023167"/>
    </source>
</evidence>
<evidence type="ECO:0000256" key="7">
    <source>
        <dbReference type="ARBA" id="ARBA00023242"/>
    </source>
</evidence>
<feature type="binding site" evidence="8">
    <location>
        <position position="26"/>
    </location>
    <ligand>
        <name>Mg(2+)</name>
        <dbReference type="ChEBI" id="CHEBI:18420"/>
    </ligand>
</feature>
<comment type="catalytic activity">
    <reaction evidence="8">
        <text>5-methylsulfanyl-2,3-dioxopentyl phosphate + H2O = 1,2-dihydroxy-5-(methylsulfanyl)pent-1-en-3-one + phosphate</text>
        <dbReference type="Rhea" id="RHEA:21700"/>
        <dbReference type="ChEBI" id="CHEBI:15377"/>
        <dbReference type="ChEBI" id="CHEBI:43474"/>
        <dbReference type="ChEBI" id="CHEBI:49252"/>
        <dbReference type="ChEBI" id="CHEBI:58828"/>
        <dbReference type="EC" id="3.1.3.77"/>
    </reaction>
</comment>
<dbReference type="InterPro" id="IPR023943">
    <property type="entry name" value="Enolase-ppase_E1"/>
</dbReference>
<evidence type="ECO:0000256" key="10">
    <source>
        <dbReference type="SAM" id="MobiDB-lite"/>
    </source>
</evidence>
<comment type="pathway">
    <text evidence="8">Amino-acid biosynthesis; L-methionine biosynthesis via salvage pathway; L-methionine from S-methyl-5-thio-alpha-D-ribose 1-phosphate: step 4/6.</text>
</comment>
<keyword evidence="5 8" id="KW-0460">Magnesium</keyword>
<feature type="region of interest" description="Disordered" evidence="10">
    <location>
        <begin position="575"/>
        <end position="679"/>
    </location>
</feature>
<reference evidence="12" key="1">
    <citation type="submission" date="2025-08" db="UniProtKB">
        <authorList>
            <consortium name="RefSeq"/>
        </authorList>
    </citation>
    <scope>IDENTIFICATION</scope>
</reference>
<dbReference type="InterPro" id="IPR006439">
    <property type="entry name" value="HAD-SF_hydro_IA"/>
</dbReference>
<feature type="binding site" evidence="8">
    <location>
        <position position="189"/>
    </location>
    <ligand>
        <name>substrate</name>
    </ligand>
</feature>
<dbReference type="PANTHER" id="PTHR20371:SF1">
    <property type="entry name" value="ENOLASE-PHOSPHATASE E1"/>
    <property type="match status" value="1"/>
</dbReference>
<dbReference type="CDD" id="cd01629">
    <property type="entry name" value="HAD_EP"/>
    <property type="match status" value="1"/>
</dbReference>
<keyword evidence="3 8" id="KW-0479">Metal-binding</keyword>
<dbReference type="GO" id="GO:0043874">
    <property type="term" value="F:acireductone synthase activity"/>
    <property type="evidence" value="ECO:0007669"/>
    <property type="project" value="UniProtKB-EC"/>
</dbReference>
<dbReference type="Pfam" id="PF00702">
    <property type="entry name" value="Hydrolase"/>
    <property type="match status" value="1"/>
</dbReference>
<dbReference type="SFLD" id="SFLDG01133">
    <property type="entry name" value="C1.5.4:_Enolase-phosphatase_Li"/>
    <property type="match status" value="1"/>
</dbReference>
<feature type="compositionally biased region" description="Basic and acidic residues" evidence="10">
    <location>
        <begin position="627"/>
        <end position="655"/>
    </location>
</feature>
<dbReference type="NCBIfam" id="TIGR01549">
    <property type="entry name" value="HAD-SF-IA-v1"/>
    <property type="match status" value="1"/>
</dbReference>
<accession>A0AAJ6YMW0</accession>
<dbReference type="GO" id="GO:0000287">
    <property type="term" value="F:magnesium ion binding"/>
    <property type="evidence" value="ECO:0007669"/>
    <property type="project" value="UniProtKB-UniRule"/>
</dbReference>
<dbReference type="SFLD" id="SFLDS00003">
    <property type="entry name" value="Haloacid_Dehalogenase"/>
    <property type="match status" value="1"/>
</dbReference>
<evidence type="ECO:0000256" key="8">
    <source>
        <dbReference type="HAMAP-Rule" id="MF_03117"/>
    </source>
</evidence>
<dbReference type="CTD" id="40630"/>
<keyword evidence="2 8" id="KW-0028">Amino-acid biosynthesis</keyword>
<dbReference type="GO" id="GO:0005737">
    <property type="term" value="C:cytoplasm"/>
    <property type="evidence" value="ECO:0007669"/>
    <property type="project" value="UniProtKB-SubCell"/>
</dbReference>
<dbReference type="SFLD" id="SFLDF00044">
    <property type="entry name" value="enolase-phosphatase"/>
    <property type="match status" value="1"/>
</dbReference>
<evidence type="ECO:0000256" key="3">
    <source>
        <dbReference type="ARBA" id="ARBA00022723"/>
    </source>
</evidence>
<keyword evidence="7 8" id="KW-0539">Nucleus</keyword>
<organism evidence="11 12">
    <name type="scientific">Ceratosolen solmsi marchali</name>
    <dbReference type="NCBI Taxonomy" id="326594"/>
    <lineage>
        <taxon>Eukaryota</taxon>
        <taxon>Metazoa</taxon>
        <taxon>Ecdysozoa</taxon>
        <taxon>Arthropoda</taxon>
        <taxon>Hexapoda</taxon>
        <taxon>Insecta</taxon>
        <taxon>Pterygota</taxon>
        <taxon>Neoptera</taxon>
        <taxon>Endopterygota</taxon>
        <taxon>Hymenoptera</taxon>
        <taxon>Apocrita</taxon>
        <taxon>Proctotrupomorpha</taxon>
        <taxon>Chalcidoidea</taxon>
        <taxon>Agaonidae</taxon>
        <taxon>Agaoninae</taxon>
        <taxon>Ceratosolen</taxon>
    </lineage>
</organism>
<dbReference type="SUPFAM" id="SSF56784">
    <property type="entry name" value="HAD-like"/>
    <property type="match status" value="1"/>
</dbReference>
<dbReference type="InterPro" id="IPR027511">
    <property type="entry name" value="ENOPH1_eukaryotes"/>
</dbReference>
<feature type="binding site" evidence="8">
    <location>
        <position position="214"/>
    </location>
    <ligand>
        <name>Mg(2+)</name>
        <dbReference type="ChEBI" id="CHEBI:18420"/>
    </ligand>
</feature>
<feature type="compositionally biased region" description="Basic and acidic residues" evidence="10">
    <location>
        <begin position="575"/>
        <end position="611"/>
    </location>
</feature>
<name>A0AAJ6YMW0_9HYME</name>
<evidence type="ECO:0000313" key="11">
    <source>
        <dbReference type="Proteomes" id="UP000695007"/>
    </source>
</evidence>
<protein>
    <recommendedName>
        <fullName evidence="8">Enolase-phosphatase E1</fullName>
        <ecNumber evidence="8">3.1.3.77</ecNumber>
    </recommendedName>
    <alternativeName>
        <fullName evidence="8">2,3-diketo-5-methylthio-1-phosphopentane phosphatase</fullName>
    </alternativeName>
</protein>
<feature type="coiled-coil region" evidence="9">
    <location>
        <begin position="316"/>
        <end position="350"/>
    </location>
</feature>
<dbReference type="InterPro" id="IPR036412">
    <property type="entry name" value="HAD-like_sf"/>
</dbReference>
<dbReference type="EC" id="3.1.3.77" evidence="8"/>
<dbReference type="GO" id="GO:0019509">
    <property type="term" value="P:L-methionine salvage from methylthioadenosine"/>
    <property type="evidence" value="ECO:0007669"/>
    <property type="project" value="UniProtKB-UniRule"/>
</dbReference>
<dbReference type="AlphaFoldDB" id="A0AAJ6YMW0"/>
<keyword evidence="9" id="KW-0175">Coiled coil</keyword>
<dbReference type="PANTHER" id="PTHR20371">
    <property type="entry name" value="ENOLASE-PHOSPHATASE E1"/>
    <property type="match status" value="1"/>
</dbReference>
<dbReference type="Gene3D" id="1.10.720.60">
    <property type="match status" value="1"/>
</dbReference>
<dbReference type="NCBIfam" id="TIGR01691">
    <property type="entry name" value="enolase-ppase"/>
    <property type="match status" value="1"/>
</dbReference>
<evidence type="ECO:0000256" key="2">
    <source>
        <dbReference type="ARBA" id="ARBA00022605"/>
    </source>
</evidence>
<feature type="binding site" evidence="8">
    <location>
        <position position="24"/>
    </location>
    <ligand>
        <name>Mg(2+)</name>
        <dbReference type="ChEBI" id="CHEBI:18420"/>
    </ligand>
</feature>
<sequence>MAGEKRSATQAVDLALKESAIILDIEGTTSSISFVQDTLFPYVREFLKKHVDEKWNDEEFKADFSKLKEQAKEDEKQKVDGFIPIKEGTEHETKESIVQYVLWQMNNDRKTDALKQLQGHIWKAAYKPIKGHVYDDVPKAFEEWTNNGKKLYIYSSGSVEAQKLLFENSIHGNLLKYISGHFDTNIGSKQDIESYKNIFKSIGLESSDILFLTDVIKEAEAAKGAGLSTIIVIRKENAELSTLEKGSFKTIESFSELTFQTSSKRQKVEDANNITEKKDSNSLEGKLAFSEFGNEPMDTTDNLKTPIKEIKNDSQIEVKLDNVTEEKKVLKELEKTIENENKLVQEAISEEKTVTDMKMESDKSKEIVEKDINKRVEKTETEIFKDKSKIDIFIVDNKSAEIENKLYDTEHKSAKLEKVTEKTLEEINIVIKNKIEDSTTKENILEKEKMCETVMVKVIESMIEKSTEIPIKKITEKIVQTVTEEISEKAVEEITDKTLEVTKIEEEPELEEKQANTVEKKSTENIKENGEAKIFKSIENKSDESENKENVQRIEEAAKIETKIETDIEKVNELHDNKELENAGKDKIIDNEKEADNKVNLEDEVPKDVESTKLNGTTTNSDSIKNVIDEKLHSNGVSKESEKTKANRDAEESTKMKKAVADGAGEPDVINSPVLTAMS</sequence>
<evidence type="ECO:0000256" key="5">
    <source>
        <dbReference type="ARBA" id="ARBA00022842"/>
    </source>
</evidence>
<evidence type="ECO:0000256" key="9">
    <source>
        <dbReference type="SAM" id="Coils"/>
    </source>
</evidence>
<keyword evidence="4 8" id="KW-0378">Hydrolase</keyword>
<dbReference type="InterPro" id="IPR023214">
    <property type="entry name" value="HAD_sf"/>
</dbReference>
<dbReference type="HAMAP" id="MF_03117">
    <property type="entry name" value="Salvage_MtnC_euk"/>
    <property type="match status" value="1"/>
</dbReference>
<dbReference type="GO" id="GO:0005634">
    <property type="term" value="C:nucleus"/>
    <property type="evidence" value="ECO:0007669"/>
    <property type="project" value="UniProtKB-SubCell"/>
</dbReference>
<comment type="cofactor">
    <cofactor evidence="8">
        <name>Mg(2+)</name>
        <dbReference type="ChEBI" id="CHEBI:18420"/>
    </cofactor>
    <text evidence="8">Binds 1 Mg(2+) ion per subunit.</text>
</comment>
<comment type="subunit">
    <text evidence="8">Monomer.</text>
</comment>
<comment type="pathway">
    <text evidence="8">Amino-acid biosynthesis; L-methionine biosynthesis via salvage pathway; L-methionine from S-methyl-5-thio-alpha-D-ribose 1-phosphate: step 3/6.</text>
</comment>
<comment type="similarity">
    <text evidence="8">Belongs to the HAD-like hydrolase superfamily. MasA/MtnC family.</text>
</comment>
<dbReference type="KEGG" id="csol:105364685"/>
<dbReference type="RefSeq" id="XP_011500979.1">
    <property type="nucleotide sequence ID" value="XM_011502677.1"/>
</dbReference>
<proteinExistence type="inferred from homology"/>
<dbReference type="Gene3D" id="3.40.50.1000">
    <property type="entry name" value="HAD superfamily/HAD-like"/>
    <property type="match status" value="1"/>
</dbReference>
<evidence type="ECO:0000256" key="1">
    <source>
        <dbReference type="ARBA" id="ARBA00022490"/>
    </source>
</evidence>
<comment type="subcellular location">
    <subcellularLocation>
        <location evidence="8">Cytoplasm</location>
    </subcellularLocation>
    <subcellularLocation>
        <location evidence="8">Nucleus</location>
    </subcellularLocation>
</comment>
<keyword evidence="11" id="KW-1185">Reference proteome</keyword>
<feature type="binding site" evidence="8">
    <location>
        <begin position="155"/>
        <end position="156"/>
    </location>
    <ligand>
        <name>substrate</name>
    </ligand>
</feature>
<gene>
    <name evidence="12" type="primary">LOC105364685</name>
</gene>
<dbReference type="SFLD" id="SFLDG01129">
    <property type="entry name" value="C1.5:_HAD__Beta-PGM__Phosphata"/>
    <property type="match status" value="1"/>
</dbReference>
<evidence type="ECO:0000313" key="12">
    <source>
        <dbReference type="RefSeq" id="XP_011500979.1"/>
    </source>
</evidence>
<comment type="function">
    <text evidence="8">Bifunctional enzyme that catalyzes the enolization of 2,3-diketo-5-methylthiopentyl-1-phosphate (DK-MTP-1-P) into the intermediate 2-hydroxy-3-keto-5-methylthiopentenyl-1-phosphate (HK-MTPenyl-1-P), which is then dephosphorylated to form the acireductone 1,2-dihydroxy-3-keto-5-methylthiopentene (DHK-MTPene).</text>
</comment>
<evidence type="ECO:0000256" key="4">
    <source>
        <dbReference type="ARBA" id="ARBA00022801"/>
    </source>
</evidence>
<dbReference type="GeneID" id="105364685"/>
<dbReference type="FunFam" id="3.40.50.1000:FF:000079">
    <property type="entry name" value="Enolase-phosphatase E1"/>
    <property type="match status" value="1"/>
</dbReference>